<dbReference type="AlphaFoldDB" id="A0A4R0HXM2"/>
<gene>
    <name evidence="1" type="ORF">E0H50_42135</name>
</gene>
<evidence type="ECO:0000313" key="1">
    <source>
        <dbReference type="EMBL" id="TCC15304.1"/>
    </source>
</evidence>
<reference evidence="1 2" key="1">
    <citation type="submission" date="2019-02" db="EMBL/GenBank/DDBJ databases">
        <title>Kribbella capetownensis sp. nov. and Kribbella speibonae sp. nov., isolated from soil.</title>
        <authorList>
            <person name="Curtis S.M."/>
            <person name="Norton I."/>
            <person name="Everest G.J."/>
            <person name="Meyers P.R."/>
        </authorList>
    </citation>
    <scope>NUCLEOTIDE SEQUENCE [LARGE SCALE GENOMIC DNA]</scope>
    <source>
        <strain evidence="1 2">DSM 27082</strain>
    </source>
</reference>
<organism evidence="1 2">
    <name type="scientific">Kribbella sindirgiensis</name>
    <dbReference type="NCBI Taxonomy" id="1124744"/>
    <lineage>
        <taxon>Bacteria</taxon>
        <taxon>Bacillati</taxon>
        <taxon>Actinomycetota</taxon>
        <taxon>Actinomycetes</taxon>
        <taxon>Propionibacteriales</taxon>
        <taxon>Kribbellaceae</taxon>
        <taxon>Kribbella</taxon>
    </lineage>
</organism>
<evidence type="ECO:0000313" key="2">
    <source>
        <dbReference type="Proteomes" id="UP000292695"/>
    </source>
</evidence>
<evidence type="ECO:0008006" key="3">
    <source>
        <dbReference type="Google" id="ProtNLM"/>
    </source>
</evidence>
<dbReference type="EMBL" id="SJKA01000035">
    <property type="protein sequence ID" value="TCC15304.1"/>
    <property type="molecule type" value="Genomic_DNA"/>
</dbReference>
<name>A0A4R0HXM2_9ACTN</name>
<accession>A0A4R0HXM2</accession>
<proteinExistence type="predicted"/>
<comment type="caution">
    <text evidence="1">The sequence shown here is derived from an EMBL/GenBank/DDBJ whole genome shotgun (WGS) entry which is preliminary data.</text>
</comment>
<sequence length="108" mass="11668">MLEQDLDTLSTRDLLERAADCRTVANRADAHLLECAQIYADRFHPSVCPTRPTRRANDGRERAVILGGEGCPAIAEFAIAEFAAVVGVSPGVGRALLADALALRHRFP</sequence>
<protein>
    <recommendedName>
        <fullName evidence="3">DUF222 domain-containing protein</fullName>
    </recommendedName>
</protein>
<dbReference type="Proteomes" id="UP000292695">
    <property type="component" value="Unassembled WGS sequence"/>
</dbReference>
<feature type="non-terminal residue" evidence="1">
    <location>
        <position position="108"/>
    </location>
</feature>
<keyword evidence="2" id="KW-1185">Reference proteome</keyword>